<evidence type="ECO:0000256" key="2">
    <source>
        <dbReference type="ARBA" id="ARBA00022573"/>
    </source>
</evidence>
<dbReference type="InterPro" id="IPR035996">
    <property type="entry name" value="4pyrrol_Methylase_sf"/>
</dbReference>
<proteinExistence type="predicted"/>
<dbReference type="AlphaFoldDB" id="A0AAE3AT64"/>
<protein>
    <submittedName>
        <fullName evidence="5">Precorrin-6A reductase</fullName>
        <ecNumber evidence="5">1.3.1.54</ecNumber>
    </submittedName>
</protein>
<dbReference type="GO" id="GO:0009236">
    <property type="term" value="P:cobalamin biosynthetic process"/>
    <property type="evidence" value="ECO:0007669"/>
    <property type="project" value="UniProtKB-KW"/>
</dbReference>
<feature type="domain" description="Tetrapyrrole methylase" evidence="4">
    <location>
        <begin position="327"/>
        <end position="526"/>
    </location>
</feature>
<evidence type="ECO:0000313" key="6">
    <source>
        <dbReference type="Proteomes" id="UP001198962"/>
    </source>
</evidence>
<reference evidence="5" key="1">
    <citation type="submission" date="2021-10" db="EMBL/GenBank/DDBJ databases">
        <title>Anaerobic single-cell dispensing facilitates the cultivation of human gut bacteria.</title>
        <authorList>
            <person name="Afrizal A."/>
        </authorList>
    </citation>
    <scope>NUCLEOTIDE SEQUENCE</scope>
    <source>
        <strain evidence="5">CLA-AA-H274</strain>
    </source>
</reference>
<dbReference type="NCBIfam" id="TIGR00715">
    <property type="entry name" value="precor6x_red"/>
    <property type="match status" value="1"/>
</dbReference>
<dbReference type="InterPro" id="IPR003723">
    <property type="entry name" value="Precorrin-6x_reduct"/>
</dbReference>
<dbReference type="CDD" id="cd11644">
    <property type="entry name" value="Precorrin-6Y-MT"/>
    <property type="match status" value="1"/>
</dbReference>
<evidence type="ECO:0000256" key="3">
    <source>
        <dbReference type="ARBA" id="ARBA00023002"/>
    </source>
</evidence>
<dbReference type="PANTHER" id="PTHR36925">
    <property type="entry name" value="COBALT-PRECORRIN-6A REDUCTASE"/>
    <property type="match status" value="1"/>
</dbReference>
<evidence type="ECO:0000259" key="4">
    <source>
        <dbReference type="Pfam" id="PF00590"/>
    </source>
</evidence>
<gene>
    <name evidence="5" type="primary">cobK</name>
    <name evidence="5" type="ORF">LKD32_11285</name>
</gene>
<comment type="caution">
    <text evidence="5">The sequence shown here is derived from an EMBL/GenBank/DDBJ whole genome shotgun (WGS) entry which is preliminary data.</text>
</comment>
<dbReference type="PANTHER" id="PTHR36925:SF1">
    <property type="entry name" value="COBALT-PRECORRIN-6A REDUCTASE"/>
    <property type="match status" value="1"/>
</dbReference>
<evidence type="ECO:0000256" key="1">
    <source>
        <dbReference type="ARBA" id="ARBA00004953"/>
    </source>
</evidence>
<dbReference type="Pfam" id="PF02571">
    <property type="entry name" value="CbiJ"/>
    <property type="match status" value="1"/>
</dbReference>
<dbReference type="EMBL" id="JAJEPU010000036">
    <property type="protein sequence ID" value="MCC2165444.1"/>
    <property type="molecule type" value="Genomic_DNA"/>
</dbReference>
<dbReference type="NCBIfam" id="TIGR02467">
    <property type="entry name" value="CbiE"/>
    <property type="match status" value="1"/>
</dbReference>
<dbReference type="EC" id="1.3.1.54" evidence="5"/>
<dbReference type="InterPro" id="IPR014777">
    <property type="entry name" value="4pyrrole_Mease_sub1"/>
</dbReference>
<keyword evidence="3 5" id="KW-0560">Oxidoreductase</keyword>
<dbReference type="InterPro" id="IPR000878">
    <property type="entry name" value="4pyrrol_Mease"/>
</dbReference>
<dbReference type="Pfam" id="PF00590">
    <property type="entry name" value="TP_methylase"/>
    <property type="match status" value="1"/>
</dbReference>
<evidence type="ECO:0000313" key="5">
    <source>
        <dbReference type="EMBL" id="MCC2165444.1"/>
    </source>
</evidence>
<dbReference type="RefSeq" id="WP_308451755.1">
    <property type="nucleotide sequence ID" value="NZ_JAJEPU010000036.1"/>
</dbReference>
<dbReference type="GO" id="GO:0016994">
    <property type="term" value="F:precorrin-6A reductase activity"/>
    <property type="evidence" value="ECO:0007669"/>
    <property type="project" value="UniProtKB-EC"/>
</dbReference>
<name>A0AAE3AT64_9FIRM</name>
<dbReference type="Proteomes" id="UP001198962">
    <property type="component" value="Unassembled WGS sequence"/>
</dbReference>
<organism evidence="5 6">
    <name type="scientific">Brotaphodocola catenula</name>
    <dbReference type="NCBI Taxonomy" id="2885361"/>
    <lineage>
        <taxon>Bacteria</taxon>
        <taxon>Bacillati</taxon>
        <taxon>Bacillota</taxon>
        <taxon>Clostridia</taxon>
        <taxon>Lachnospirales</taxon>
        <taxon>Lachnospiraceae</taxon>
        <taxon>Brotaphodocola</taxon>
    </lineage>
</organism>
<dbReference type="InterPro" id="IPR012818">
    <property type="entry name" value="CbiE"/>
</dbReference>
<dbReference type="PROSITE" id="PS51014">
    <property type="entry name" value="COBK_CBIJ"/>
    <property type="match status" value="1"/>
</dbReference>
<dbReference type="SUPFAM" id="SSF53790">
    <property type="entry name" value="Tetrapyrrole methylase"/>
    <property type="match status" value="1"/>
</dbReference>
<sequence length="548" mass="60608">MDYDDMEKYMKKKGRIVIFGGTSEGRELAETAQRSQVPVLVSVVSEYGESLLTESKWVGVHQGALDADGMKELLKKENPPFVLDATHPYAKVVTAQVRAVCEELDLPCYRVLREEETLEDGMYRVASTQEASDFLEKQTGNILLTTGSRELHVFAEKETLLPRLFARVLPDSKVLAQCEEMGINGSHLIAMQGPFSVEMNQALLHQTKAVWMVTKESGARGGFQEKWQASKQCGVKFLVINRPENEEGISLAEAKRYCSRDAQTATAKQLLTEQADVTRSTEQSKLTGWNDLIGQNKLTGKSEERSLENPTGQNEEIAQNDQARQMFLIGMGMGGGGDLTVRAVQTLNECDVVFGALRMLQDIAQYAKQAQKIPLFQATAIAQWLTSHENFISDGSAITKVAVILSGDTGFYSGSSALVKQFSGSGWNVHVLAGISSPSALASRMQTSWEDWYLSSVHGRSYEAEDLRELLDNHEKVFLLLGGSGSFLHEVCEKLVEIGYASVKVTAGIRMGYADERLISGQAEELQHQQIKELTVALIERGKEYTDR</sequence>
<keyword evidence="6" id="KW-1185">Reference proteome</keyword>
<dbReference type="Gene3D" id="3.40.1010.10">
    <property type="entry name" value="Cobalt-precorrin-4 Transmethylase, Domain 1"/>
    <property type="match status" value="1"/>
</dbReference>
<keyword evidence="2" id="KW-0169">Cobalamin biosynthesis</keyword>
<comment type="pathway">
    <text evidence="1">Cofactor biosynthesis; adenosylcobalamin biosynthesis.</text>
</comment>
<dbReference type="GO" id="GO:0008276">
    <property type="term" value="F:protein methyltransferase activity"/>
    <property type="evidence" value="ECO:0007669"/>
    <property type="project" value="InterPro"/>
</dbReference>
<accession>A0AAE3AT64</accession>